<evidence type="ECO:0000313" key="2">
    <source>
        <dbReference type="Proteomes" id="UP000076532"/>
    </source>
</evidence>
<dbReference type="Proteomes" id="UP000076532">
    <property type="component" value="Unassembled WGS sequence"/>
</dbReference>
<gene>
    <name evidence="1" type="ORF">FIBSPDRAFT_1043899</name>
</gene>
<keyword evidence="2" id="KW-1185">Reference proteome</keyword>
<sequence length="63" mass="6774">MPATAGEIRFRVTHGADPKDFQAGSDLLRSNGLPWSLPLIMLAHGLNRQPKTSGLAKSCLSSR</sequence>
<evidence type="ECO:0000313" key="1">
    <source>
        <dbReference type="EMBL" id="KZP21972.1"/>
    </source>
</evidence>
<accession>A0A166KJK7</accession>
<dbReference type="AlphaFoldDB" id="A0A166KJK7"/>
<proteinExistence type="predicted"/>
<protein>
    <submittedName>
        <fullName evidence="1">Uncharacterized protein</fullName>
    </submittedName>
</protein>
<feature type="non-terminal residue" evidence="1">
    <location>
        <position position="63"/>
    </location>
</feature>
<name>A0A166KJK7_9AGAM</name>
<reference evidence="1 2" key="1">
    <citation type="journal article" date="2016" name="Mol. Biol. Evol.">
        <title>Comparative Genomics of Early-Diverging Mushroom-Forming Fungi Provides Insights into the Origins of Lignocellulose Decay Capabilities.</title>
        <authorList>
            <person name="Nagy L.G."/>
            <person name="Riley R."/>
            <person name="Tritt A."/>
            <person name="Adam C."/>
            <person name="Daum C."/>
            <person name="Floudas D."/>
            <person name="Sun H."/>
            <person name="Yadav J.S."/>
            <person name="Pangilinan J."/>
            <person name="Larsson K.H."/>
            <person name="Matsuura K."/>
            <person name="Barry K."/>
            <person name="Labutti K."/>
            <person name="Kuo R."/>
            <person name="Ohm R.A."/>
            <person name="Bhattacharya S.S."/>
            <person name="Shirouzu T."/>
            <person name="Yoshinaga Y."/>
            <person name="Martin F.M."/>
            <person name="Grigoriev I.V."/>
            <person name="Hibbett D.S."/>
        </authorList>
    </citation>
    <scope>NUCLEOTIDE SEQUENCE [LARGE SCALE GENOMIC DNA]</scope>
    <source>
        <strain evidence="1 2">CBS 109695</strain>
    </source>
</reference>
<organism evidence="1 2">
    <name type="scientific">Athelia psychrophila</name>
    <dbReference type="NCBI Taxonomy" id="1759441"/>
    <lineage>
        <taxon>Eukaryota</taxon>
        <taxon>Fungi</taxon>
        <taxon>Dikarya</taxon>
        <taxon>Basidiomycota</taxon>
        <taxon>Agaricomycotina</taxon>
        <taxon>Agaricomycetes</taxon>
        <taxon>Agaricomycetidae</taxon>
        <taxon>Atheliales</taxon>
        <taxon>Atheliaceae</taxon>
        <taxon>Athelia</taxon>
    </lineage>
</organism>
<dbReference type="EMBL" id="KV417543">
    <property type="protein sequence ID" value="KZP21972.1"/>
    <property type="molecule type" value="Genomic_DNA"/>
</dbReference>
<dbReference type="OrthoDB" id="3067792at2759"/>